<evidence type="ECO:0000313" key="5">
    <source>
        <dbReference type="EMBL" id="MBK0332931.1"/>
    </source>
</evidence>
<dbReference type="RefSeq" id="WP_200503824.1">
    <property type="nucleotide sequence ID" value="NZ_JAEDAJ010000015.1"/>
</dbReference>
<dbReference type="InterPro" id="IPR006059">
    <property type="entry name" value="SBP"/>
</dbReference>
<evidence type="ECO:0000313" key="6">
    <source>
        <dbReference type="Proteomes" id="UP000612352"/>
    </source>
</evidence>
<keyword evidence="2" id="KW-0813">Transport</keyword>
<comment type="similarity">
    <text evidence="1">Belongs to the bacterial solute-binding protein 1 family.</text>
</comment>
<keyword evidence="6" id="KW-1185">Reference proteome</keyword>
<proteinExistence type="inferred from homology"/>
<evidence type="ECO:0000256" key="3">
    <source>
        <dbReference type="ARBA" id="ARBA00022729"/>
    </source>
</evidence>
<name>A0ABS1BE57_9MICO</name>
<dbReference type="PROSITE" id="PS51257">
    <property type="entry name" value="PROKAR_LIPOPROTEIN"/>
    <property type="match status" value="1"/>
</dbReference>
<sequence>MLDRRQLLTGAGVALAAGLGATSCAGSGPSGPRTVRYWGMGAADKDKDEAARDAFLATDAGAGAQVSIDQVPSSGSADMSQIITAVRGGTAPDVWWMDRFNAVQNASIGLLEPVDTLIEKFEDVSPEEFKSQWIQFAIDELTYDGKLYGLPTSTDARGLLFNENVLKDSGLDLDMFDPEQHVLTWDELRDAARQITHQDSRGNYDRLGFAPWADQGMPYTWAFGLDAQVYDNETGQVVLDSPQWKSVFDLYADWAEEFPYSRVDAFFATYQPPNAPPTQNAVFGEHLAITTGGPWQISGNKKYAPKLPLTWTWLPVAKDGDPTYTWSGGFSLVLPKGSNMSRTTWEFMKHFTGFAGQSIVVPKLGSLPTHLRAITEKKYDPDAELFRQMLPNSTSRPPIPAGSAASDTLDRAKTSVALGSKTPQQAIDENQSMVAPKMDLFPGYTMPDTYGKPQQIPDEDQ</sequence>
<comment type="caution">
    <text evidence="5">The sequence shown here is derived from an EMBL/GenBank/DDBJ whole genome shotgun (WGS) entry which is preliminary data.</text>
</comment>
<dbReference type="SUPFAM" id="SSF53850">
    <property type="entry name" value="Periplasmic binding protein-like II"/>
    <property type="match status" value="1"/>
</dbReference>
<organism evidence="5 6">
    <name type="scientific">Brachybacterium halotolerans</name>
    <dbReference type="NCBI Taxonomy" id="2795215"/>
    <lineage>
        <taxon>Bacteria</taxon>
        <taxon>Bacillati</taxon>
        <taxon>Actinomycetota</taxon>
        <taxon>Actinomycetes</taxon>
        <taxon>Micrococcales</taxon>
        <taxon>Dermabacteraceae</taxon>
        <taxon>Brachybacterium</taxon>
    </lineage>
</organism>
<evidence type="ECO:0000256" key="1">
    <source>
        <dbReference type="ARBA" id="ARBA00008520"/>
    </source>
</evidence>
<dbReference type="PANTHER" id="PTHR30061:SF50">
    <property type="entry name" value="MALTOSE_MALTODEXTRIN-BINDING PERIPLASMIC PROTEIN"/>
    <property type="match status" value="1"/>
</dbReference>
<protein>
    <submittedName>
        <fullName evidence="5">Extracellular solute-binding protein</fullName>
    </submittedName>
</protein>
<evidence type="ECO:0000256" key="4">
    <source>
        <dbReference type="SAM" id="MobiDB-lite"/>
    </source>
</evidence>
<keyword evidence="3" id="KW-0732">Signal</keyword>
<gene>
    <name evidence="5" type="ORF">I8D64_16125</name>
</gene>
<evidence type="ECO:0000256" key="2">
    <source>
        <dbReference type="ARBA" id="ARBA00022448"/>
    </source>
</evidence>
<reference evidence="5 6" key="1">
    <citation type="submission" date="2020-12" db="EMBL/GenBank/DDBJ databases">
        <title>Brachybacterium sp. MASK1Z-5, whole genome shotgun sequence.</title>
        <authorList>
            <person name="Tuo L."/>
        </authorList>
    </citation>
    <scope>NUCLEOTIDE SEQUENCE [LARGE SCALE GENOMIC DNA]</scope>
    <source>
        <strain evidence="5 6">MASK1Z-5</strain>
    </source>
</reference>
<dbReference type="Pfam" id="PF13416">
    <property type="entry name" value="SBP_bac_8"/>
    <property type="match status" value="1"/>
</dbReference>
<dbReference type="EMBL" id="JAEDAJ010000015">
    <property type="protein sequence ID" value="MBK0332931.1"/>
    <property type="molecule type" value="Genomic_DNA"/>
</dbReference>
<dbReference type="PANTHER" id="PTHR30061">
    <property type="entry name" value="MALTOSE-BINDING PERIPLASMIC PROTEIN"/>
    <property type="match status" value="1"/>
</dbReference>
<dbReference type="Gene3D" id="3.40.190.10">
    <property type="entry name" value="Periplasmic binding protein-like II"/>
    <property type="match status" value="2"/>
</dbReference>
<dbReference type="Proteomes" id="UP000612352">
    <property type="component" value="Unassembled WGS sequence"/>
</dbReference>
<accession>A0ABS1BE57</accession>
<feature type="compositionally biased region" description="Polar residues" evidence="4">
    <location>
        <begin position="421"/>
        <end position="433"/>
    </location>
</feature>
<feature type="region of interest" description="Disordered" evidence="4">
    <location>
        <begin position="390"/>
        <end position="461"/>
    </location>
</feature>